<dbReference type="eggNOG" id="ENOG502S6SZ">
    <property type="taxonomic scope" value="Eukaryota"/>
</dbReference>
<dbReference type="KEGG" id="cit:102614743"/>
<dbReference type="OrthoDB" id="1880786at2759"/>
<evidence type="ECO:0000313" key="1">
    <source>
        <dbReference type="EMBL" id="KDO53596.1"/>
    </source>
</evidence>
<protein>
    <submittedName>
        <fullName evidence="1">Uncharacterized protein</fullName>
    </submittedName>
</protein>
<gene>
    <name evidence="1" type="ORF">CISIN_1g029448mg</name>
</gene>
<sequence>MPITTTSFNSFMAKKKPRSSTDELAVVKAAAWAWYQRGSGSEGKPMGDFDVARTRRVVYKPSRYKLEAMRISEQEEAQAAAAEDSISIDNTNHSLLDRYEIESISKRFDQLINSSTATKLLKNASQSSQRTNGLTMNKKKSKIRKGFWPRHAVVCGTRQDAVMDPRIYGVSRQPEKRAPMVKLATCRPRLTHA</sequence>
<dbReference type="Proteomes" id="UP000027120">
    <property type="component" value="Unassembled WGS sequence"/>
</dbReference>
<reference evidence="1 2" key="1">
    <citation type="submission" date="2014-04" db="EMBL/GenBank/DDBJ databases">
        <authorList>
            <consortium name="International Citrus Genome Consortium"/>
            <person name="Gmitter F."/>
            <person name="Chen C."/>
            <person name="Farmerie W."/>
            <person name="Harkins T."/>
            <person name="Desany B."/>
            <person name="Mohiuddin M."/>
            <person name="Kodira C."/>
            <person name="Borodovsky M."/>
            <person name="Lomsadze A."/>
            <person name="Burns P."/>
            <person name="Jenkins J."/>
            <person name="Prochnik S."/>
            <person name="Shu S."/>
            <person name="Chapman J."/>
            <person name="Pitluck S."/>
            <person name="Schmutz J."/>
            <person name="Rokhsar D."/>
        </authorList>
    </citation>
    <scope>NUCLEOTIDE SEQUENCE</scope>
</reference>
<name>A0A067ERS6_CITSI</name>
<organism evidence="1 2">
    <name type="scientific">Citrus sinensis</name>
    <name type="common">Sweet orange</name>
    <name type="synonym">Citrus aurantium var. sinensis</name>
    <dbReference type="NCBI Taxonomy" id="2711"/>
    <lineage>
        <taxon>Eukaryota</taxon>
        <taxon>Viridiplantae</taxon>
        <taxon>Streptophyta</taxon>
        <taxon>Embryophyta</taxon>
        <taxon>Tracheophyta</taxon>
        <taxon>Spermatophyta</taxon>
        <taxon>Magnoliopsida</taxon>
        <taxon>eudicotyledons</taxon>
        <taxon>Gunneridae</taxon>
        <taxon>Pentapetalae</taxon>
        <taxon>rosids</taxon>
        <taxon>malvids</taxon>
        <taxon>Sapindales</taxon>
        <taxon>Rutaceae</taxon>
        <taxon>Aurantioideae</taxon>
        <taxon>Citrus</taxon>
    </lineage>
</organism>
<dbReference type="EMBL" id="KK785010">
    <property type="protein sequence ID" value="KDO53596.1"/>
    <property type="molecule type" value="Genomic_DNA"/>
</dbReference>
<dbReference type="AlphaFoldDB" id="A0A067ERS6"/>
<evidence type="ECO:0000313" key="2">
    <source>
        <dbReference type="Proteomes" id="UP000027120"/>
    </source>
</evidence>
<dbReference type="PANTHER" id="PTHR34665:SF4">
    <property type="entry name" value="DUF3741 DOMAIN-CONTAINING PROTEIN"/>
    <property type="match status" value="1"/>
</dbReference>
<accession>A0A067ERS6</accession>
<proteinExistence type="predicted"/>
<keyword evidence="2" id="KW-1185">Reference proteome</keyword>
<dbReference type="PaxDb" id="2711-XP_006482078.1"/>
<dbReference type="PANTHER" id="PTHR34665">
    <property type="entry name" value="DUF3741 DOMAIN-CONTAINING PROTEIN"/>
    <property type="match status" value="1"/>
</dbReference>